<comment type="caution">
    <text evidence="1">The sequence shown here is derived from an EMBL/GenBank/DDBJ whole genome shotgun (WGS) entry which is preliminary data.</text>
</comment>
<dbReference type="EMBL" id="JWZT01002027">
    <property type="protein sequence ID" value="KII70555.1"/>
    <property type="molecule type" value="Genomic_DNA"/>
</dbReference>
<proteinExistence type="predicted"/>
<evidence type="ECO:0000313" key="1">
    <source>
        <dbReference type="EMBL" id="KII70555.1"/>
    </source>
</evidence>
<keyword evidence="2" id="KW-1185">Reference proteome</keyword>
<gene>
    <name evidence="1" type="ORF">RF11_04336</name>
</gene>
<accession>A0A0C2N2F8</accession>
<organism evidence="1 2">
    <name type="scientific">Thelohanellus kitauei</name>
    <name type="common">Myxosporean</name>
    <dbReference type="NCBI Taxonomy" id="669202"/>
    <lineage>
        <taxon>Eukaryota</taxon>
        <taxon>Metazoa</taxon>
        <taxon>Cnidaria</taxon>
        <taxon>Myxozoa</taxon>
        <taxon>Myxosporea</taxon>
        <taxon>Bivalvulida</taxon>
        <taxon>Platysporina</taxon>
        <taxon>Myxobolidae</taxon>
        <taxon>Thelohanellus</taxon>
    </lineage>
</organism>
<sequence length="132" mass="15483">MNIKTIDQLLVCPDLFSGSATIMPTDIANVNSRTFQDFCKNTSECSVNYRNVLKSDDYYYQSRDYMDILNDKDILHTKNEICDELCHSRMDYISFQQPAQSMTYTNNAYNVADFTEYELIFHDMIENEYDNA</sequence>
<evidence type="ECO:0000313" key="2">
    <source>
        <dbReference type="Proteomes" id="UP000031668"/>
    </source>
</evidence>
<dbReference type="AlphaFoldDB" id="A0A0C2N2F8"/>
<name>A0A0C2N2F8_THEKT</name>
<reference evidence="1 2" key="1">
    <citation type="journal article" date="2014" name="Genome Biol. Evol.">
        <title>The genome of the myxosporean Thelohanellus kitauei shows adaptations to nutrient acquisition within its fish host.</title>
        <authorList>
            <person name="Yang Y."/>
            <person name="Xiong J."/>
            <person name="Zhou Z."/>
            <person name="Huo F."/>
            <person name="Miao W."/>
            <person name="Ran C."/>
            <person name="Liu Y."/>
            <person name="Zhang J."/>
            <person name="Feng J."/>
            <person name="Wang M."/>
            <person name="Wang M."/>
            <person name="Wang L."/>
            <person name="Yao B."/>
        </authorList>
    </citation>
    <scope>NUCLEOTIDE SEQUENCE [LARGE SCALE GENOMIC DNA]</scope>
    <source>
        <strain evidence="1">Wuqing</strain>
    </source>
</reference>
<dbReference type="Proteomes" id="UP000031668">
    <property type="component" value="Unassembled WGS sequence"/>
</dbReference>
<protein>
    <submittedName>
        <fullName evidence="1">Uncharacterized protein</fullName>
    </submittedName>
</protein>